<feature type="chain" id="PRO_5046414361" evidence="1">
    <location>
        <begin position="21"/>
        <end position="2866"/>
    </location>
</feature>
<protein>
    <submittedName>
        <fullName evidence="3">ESPR-type extended signal peptide-containing protein</fullName>
    </submittedName>
</protein>
<dbReference type="Pfam" id="PF13884">
    <property type="entry name" value="Peptidase_S74"/>
    <property type="match status" value="1"/>
</dbReference>
<feature type="signal peptide" evidence="1">
    <location>
        <begin position="1"/>
        <end position="20"/>
    </location>
</feature>
<feature type="domain" description="Peptidase S74" evidence="2">
    <location>
        <begin position="2629"/>
        <end position="2725"/>
    </location>
</feature>
<keyword evidence="1" id="KW-0732">Signal</keyword>
<sequence length="2866" mass="285311">MKPPRLLITTTLLLALPAQAVRTNELVGSFKIAADLSRRSSQELAVKQAATIITTYIASSVDTDGDPFPEPPPFRTGAGPAGGGLVPLNLGAPITDGYGANLGYCAWDNGSVTVSTNRLPGSTSDTGAVTFAVVSAGLDGVFNRTCAQIASGAVTTDDDFVASYSTAQIRQGVGGTVYFGDPVADMTALGALTSTRDGELRLVKSDNTLWRWNTAGSNWTSASNTYTANNVIITGGTINGTAIGNVTPSSGGFTTLAASAGITGNLTGNVTGNLVGNITGNVIGNADTATRLAVARNIGMTGDGNWSVAFDGSGDATGALVLASTGVNPGSYGTNVSVPTFTVDAKGRLIAAANIAITPSLSSLTGAAAANTIGNGAYAQSWNWQLTGNTSAFSIGETAASTGGSGTQYLMNVGTLAASTAIPLSVSVRGIEAFRVDSVNPQLVANNGTVAAPGYAFAGQQSTGFYLPATGQLAASVAGTRSLWLTAGSASFGSGALLNDTSATATAIGASALAANTTGAQNTAVGGNALLSNTTGQYNTAVGYQAMRSNTLGVENNAFGREALYDNNSGNSNVAVGTRSQRFNISGNKNIAVGGGSLLSNNTGSSNVAVGDATLFFNTAGDNVAIGDATLFSNLGGMNNAALGSAALYANTSGNNNTALGENAGYRDATFSIANANTTGNNNTFIGANAMSGSATQLNYATALGSGSLVSSPNTIVLGRAADATVIGATADDLSGYKLQVTGGIQSTIPGSGTGLNMIQTVGGFGSYLDIGASTYPGATNSNAATIRFIDAGFWTDHITFRTKNTGAAANPDTERMRLTSDGKLLIGSATDDGSGSLLQVTGGIKALTGGLSVAGGDLVLGSGTVSGLLSARPAFGVANRIYIGTDTNTIYRDTGSAWVALGSAGAASLSSLTAATTANTIANGVNAQNWNWQLTGNTSAFSIGETAASTGGSGTQYLMNIGTLAASTAVPMRVSVRGVEAFRVDSVNPQLVANNGTVAAPGYAFAGQPSTGFYLPATGQLGASVAGTRSVWLTTGSASIGQGALLNDTSANATAVGTNAMTANTSGIENSAFGFNALTSNTTGIKNTATGFESLKFNTTGNENTAFGRQALLYNTTGNSNVGAGPNALLFNTTGNSNVAVGGGSLFSNVNGSSNVAVGNAALFFNTASDNIAMGDGTLFSNNSGAENVALGGNALRANTTGNGNVAVGRFAGFQDAGNGTTNANVAGNYNTFLGNRAMTGTTATINYATALGAAALVSSSNTVVLGRTSDVTVIGATADDVSGYQLQVTGGIKALTGGLRVAGGDLVLGSGTVSGLLSARPAFGVANRIYVSTDTNEIYRDTGGAWNRIAAGAAGGILASADFANQGTTTTVLHGNAAGNPSWSAVNLTSDVSGVLPITSGGTGNSTVPVFGNIFMSDGSKLLPTTLSFVNGTLGTASNGTTATITFTNPQQLGSVNSPTFTNLTLSSVLRTASGTAGAPSHTFSFDLTTGLYRPAAGQFGVSVAGTRSMWITAGSVSLGSGALASDSAPATNFNVAVGLNALNATTTGVNNTAVGYRTLALNVSGADNAAFGANALRLSTGSSNTGLGSGTLYSNTTGSFNTAVGRDALNLNVGGTYNTALGNESMYNNTSGTYNVATGYTALRNNSTGSYNVANGYQAGLTTTNAITGSNSTFIGTNATIADTAQMASASNITLFGAGATASGITGANGQDVRMTAIGAGASVTSINTVVLGRAADSTVIGATADDLSGYKLQVTGGIKALTGGLSLAGGDLVLGSGTVSGLLSARPAFGVANRIYIGTDTNTIYRDTGSAWVALGSAGAVSLSSLTAATAANTIANGVNAQNWNWQLVGNTTAFSIGETAASTGGSGNQYLMNIGTLASSTAIPLRVSTRGVEAFRVDSVNPQLVANLGSAIAPAYSFNGQQGTGLYFTNYAGGNSRLAGSVDGTQAMVITTGNVGAGYQALINDVFSSGNNSAFGAQALQFTNGGTNNTAVGAGTLTTNQTGNNNVAVGVNALNKSTASSNVAIGPDAMAKNTSGTFNVAVGNTALYRNLTGNNNVANGYQALQDNLGSNNVATGYGALSNSTTGTNNVAYGYIAGNTNSKIVTGSNSVFIGANSGVGNDNFTSASGAITLLGSNSIAALGATSTNAFMTAIGSGASVTSINTVVLGRAADSTVIGATADDLSGYKLQVTGGIKAVSGGLNLAAGTTTVAPLRFNSGTNLTAAVAGAMEFNGTNLFMTITGPTRKTIAFTDSAMTGDGSGMTNLNAANIASGTLAVARGGTGLGTTPSNGQLLIGNGSGYTLASLTGTTNQITVTPGAGSITLSLPQNIAPTSAPTFAGMTLTGALSGTTATFTSVATGDGTVGAPGYAFSADATTGLYRPAAGQLAASVAGVRSMWITASSTAIGTGALASGSSSPTSYNVAVGLGALNSNTAGNENTAIGSYALYNNIGVTGGYRNSASGMSALNQNTTGYENTASGAYALEKNTIGTSNVASGAYALLRNTTGSSNTALGASAGYTATNSITGSNSTFVGASASVADTVQMVSASNITLLGAGATASGLGSSNLDARMTAIGAGASVTSINTVVLGRTTDNVAIGQTFNGAYKLTVNGTAGGTSAYAVSSDARFKMNITPVINAIGTIRNLQGVHYEFNRAAFPEKNFENGRQLGFIAQQIEPFVPEVVRTDRDGFKGVQYSQLVPLLVEAIKEQQLTLQHLVKKDPATLLVDIKTFQGNDAVFQNIKSTNIKTANLEAENARIKKLEADRIDTKYLRSDVMKTGETEVFVSLGSFQPIFVPLADAQYIVNATADDGSSAFASVAFMGGKITVTPISGKGVDVTTMGSQVGLVAASKKIKATWIRMS</sequence>
<dbReference type="RefSeq" id="WP_344764473.1">
    <property type="nucleotide sequence ID" value="NZ_BAAAZE010000012.1"/>
</dbReference>
<name>A0ABP7TR99_9BURK</name>
<comment type="caution">
    <text evidence="3">The sequence shown here is derived from an EMBL/GenBank/DDBJ whole genome shotgun (WGS) entry which is preliminary data.</text>
</comment>
<evidence type="ECO:0000313" key="3">
    <source>
        <dbReference type="EMBL" id="GAA4030044.1"/>
    </source>
</evidence>
<dbReference type="EMBL" id="BAAAZE010000012">
    <property type="protein sequence ID" value="GAA4030044.1"/>
    <property type="molecule type" value="Genomic_DNA"/>
</dbReference>
<dbReference type="InterPro" id="IPR011049">
    <property type="entry name" value="Serralysin-like_metalloprot_C"/>
</dbReference>
<reference evidence="4" key="1">
    <citation type="journal article" date="2019" name="Int. J. Syst. Evol. Microbiol.">
        <title>The Global Catalogue of Microorganisms (GCM) 10K type strain sequencing project: providing services to taxonomists for standard genome sequencing and annotation.</title>
        <authorList>
            <consortium name="The Broad Institute Genomics Platform"/>
            <consortium name="The Broad Institute Genome Sequencing Center for Infectious Disease"/>
            <person name="Wu L."/>
            <person name="Ma J."/>
        </authorList>
    </citation>
    <scope>NUCLEOTIDE SEQUENCE [LARGE SCALE GENOMIC DNA]</scope>
    <source>
        <strain evidence="4">JCM 16673</strain>
    </source>
</reference>
<dbReference type="Proteomes" id="UP001501353">
    <property type="component" value="Unassembled WGS sequence"/>
</dbReference>
<evidence type="ECO:0000256" key="1">
    <source>
        <dbReference type="SAM" id="SignalP"/>
    </source>
</evidence>
<dbReference type="Gene3D" id="2.150.10.10">
    <property type="entry name" value="Serralysin-like metalloprotease, C-terminal"/>
    <property type="match status" value="3"/>
</dbReference>
<evidence type="ECO:0000313" key="4">
    <source>
        <dbReference type="Proteomes" id="UP001501353"/>
    </source>
</evidence>
<gene>
    <name evidence="3" type="ORF">GCM10022212_30400</name>
</gene>
<evidence type="ECO:0000259" key="2">
    <source>
        <dbReference type="PROSITE" id="PS51688"/>
    </source>
</evidence>
<dbReference type="InterPro" id="IPR030392">
    <property type="entry name" value="S74_ICA"/>
</dbReference>
<proteinExistence type="predicted"/>
<accession>A0ABP7TR99</accession>
<dbReference type="PROSITE" id="PS51688">
    <property type="entry name" value="ICA"/>
    <property type="match status" value="1"/>
</dbReference>
<organism evidence="3 4">
    <name type="scientific">Actimicrobium antarcticum</name>
    <dbReference type="NCBI Taxonomy" id="1051899"/>
    <lineage>
        <taxon>Bacteria</taxon>
        <taxon>Pseudomonadati</taxon>
        <taxon>Pseudomonadota</taxon>
        <taxon>Betaproteobacteria</taxon>
        <taxon>Burkholderiales</taxon>
        <taxon>Oxalobacteraceae</taxon>
        <taxon>Actimicrobium</taxon>
    </lineage>
</organism>
<keyword evidence="4" id="KW-1185">Reference proteome</keyword>